<accession>A0A7W7WF37</accession>
<dbReference type="SUPFAM" id="SSF82771">
    <property type="entry name" value="GIY-YIG endonuclease"/>
    <property type="match status" value="1"/>
</dbReference>
<dbReference type="InterPro" id="IPR000305">
    <property type="entry name" value="GIY-YIG_endonuc"/>
</dbReference>
<evidence type="ECO:0000313" key="3">
    <source>
        <dbReference type="EMBL" id="MBB4944009.1"/>
    </source>
</evidence>
<evidence type="ECO:0000259" key="2">
    <source>
        <dbReference type="Pfam" id="PF01541"/>
    </source>
</evidence>
<feature type="domain" description="GIY-YIG" evidence="2">
    <location>
        <begin position="3"/>
        <end position="65"/>
    </location>
</feature>
<dbReference type="Pfam" id="PF01541">
    <property type="entry name" value="GIY-YIG"/>
    <property type="match status" value="1"/>
</dbReference>
<proteinExistence type="predicted"/>
<reference evidence="3 4" key="1">
    <citation type="submission" date="2020-08" db="EMBL/GenBank/DDBJ databases">
        <title>Sequencing the genomes of 1000 actinobacteria strains.</title>
        <authorList>
            <person name="Klenk H.-P."/>
        </authorList>
    </citation>
    <scope>NUCLEOTIDE SEQUENCE [LARGE SCALE GENOMIC DNA]</scope>
    <source>
        <strain evidence="3 4">DSM 43023</strain>
    </source>
</reference>
<name>A0A7W7WF37_9ACTN</name>
<feature type="region of interest" description="Disordered" evidence="1">
    <location>
        <begin position="157"/>
        <end position="177"/>
    </location>
</feature>
<protein>
    <recommendedName>
        <fullName evidence="2">GIY-YIG domain-containing protein</fullName>
    </recommendedName>
</protein>
<evidence type="ECO:0000256" key="1">
    <source>
        <dbReference type="SAM" id="MobiDB-lite"/>
    </source>
</evidence>
<dbReference type="Proteomes" id="UP000534286">
    <property type="component" value="Unassembled WGS sequence"/>
</dbReference>
<gene>
    <name evidence="3" type="ORF">FHR32_008410</name>
</gene>
<evidence type="ECO:0000313" key="4">
    <source>
        <dbReference type="Proteomes" id="UP000534286"/>
    </source>
</evidence>
<dbReference type="EMBL" id="JACHJU010000006">
    <property type="protein sequence ID" value="MBB4944009.1"/>
    <property type="molecule type" value="Genomic_DNA"/>
</dbReference>
<comment type="caution">
    <text evidence="3">The sequence shown here is derived from an EMBL/GenBank/DDBJ whole genome shotgun (WGS) entry which is preliminary data.</text>
</comment>
<keyword evidence="4" id="KW-1185">Reference proteome</keyword>
<sequence length="177" mass="19819">MATLYRFFDQDGTLLYVGITESPLVRLDGHAATQPWWGEVRSATYEHFSSRAEAREAELNAIRSEHPAFNVADNGDPRLSERLAAWDARMQRRAIAAGHAFHGGPDHRQPPYDVPCPTPTCGALEFEPCHTAVGRVKEEAHSVRDRDSWKARHCRTCGAPPRAGKDMLPGPRRQLRP</sequence>
<dbReference type="AlphaFoldDB" id="A0A7W7WF37"/>
<organism evidence="3 4">
    <name type="scientific">Streptosporangium album</name>
    <dbReference type="NCBI Taxonomy" id="47479"/>
    <lineage>
        <taxon>Bacteria</taxon>
        <taxon>Bacillati</taxon>
        <taxon>Actinomycetota</taxon>
        <taxon>Actinomycetes</taxon>
        <taxon>Streptosporangiales</taxon>
        <taxon>Streptosporangiaceae</taxon>
        <taxon>Streptosporangium</taxon>
    </lineage>
</organism>
<dbReference type="InterPro" id="IPR035901">
    <property type="entry name" value="GIY-YIG_endonuc_sf"/>
</dbReference>
<dbReference type="RefSeq" id="WP_184759877.1">
    <property type="nucleotide sequence ID" value="NZ_BAABEK010000059.1"/>
</dbReference>